<gene>
    <name evidence="2" type="ORF">GCM10011339_30270</name>
</gene>
<sequence length="496" mass="55958">MEMGNRTPAYHKQGIDINKLLLIGLASLMVHSCRTGSFGSVKTNDEIIEIGLKEKQLTFDRKGHFLNQRQVFSPDDVHVVFDNRNDDGKIGENGSIQRLNIENGKIETIYSYDQQSKYGPGMGAVSYHPKMEEVVFIHGLKDASRENPYDFTRRFAMKVQINKAGDHVFRPMESRDVKFPYTKGALRGGSHAYSYSPDGKWVSFTYNDDILRREEETNHDIADLRTVGALWIGDSVDIKGKQNEKNFKGERVAFILARVTKDPQPGSSEIMKAYEECWIPQGRDSLGPNSNIPYALAYLGDIINKKMERSTEVFISQLPPQVNQMITSTDAGTEFLLPSVPAGVTQKRLTFTQNRKYPGVQGPRQWLRSSPDGKAVYFCMQDNQGEVQIYKVAPDSGEIGQVTNNSFSLDTSFSLSSDGNYLAYGYEEGIFITDVSNGKTHRVLSDSEDSSNIGLSNINWSNNGYQIVYNRKVLNEAGRFYQIFLLDLSKLIKKQY</sequence>
<comment type="caution">
    <text evidence="2">The sequence shown here is derived from an EMBL/GenBank/DDBJ whole genome shotgun (WGS) entry which is preliminary data.</text>
</comment>
<accession>A0ABQ1V7L6</accession>
<evidence type="ECO:0000313" key="2">
    <source>
        <dbReference type="EMBL" id="GGF39661.1"/>
    </source>
</evidence>
<evidence type="ECO:0000256" key="1">
    <source>
        <dbReference type="ARBA" id="ARBA00009820"/>
    </source>
</evidence>
<dbReference type="PANTHER" id="PTHR36842:SF1">
    <property type="entry name" value="PROTEIN TOLB"/>
    <property type="match status" value="1"/>
</dbReference>
<keyword evidence="3" id="KW-1185">Reference proteome</keyword>
<evidence type="ECO:0008006" key="4">
    <source>
        <dbReference type="Google" id="ProtNLM"/>
    </source>
</evidence>
<organism evidence="2 3">
    <name type="scientific">Echinicola rosea</name>
    <dbReference type="NCBI Taxonomy" id="1807691"/>
    <lineage>
        <taxon>Bacteria</taxon>
        <taxon>Pseudomonadati</taxon>
        <taxon>Bacteroidota</taxon>
        <taxon>Cytophagia</taxon>
        <taxon>Cytophagales</taxon>
        <taxon>Cyclobacteriaceae</taxon>
        <taxon>Echinicola</taxon>
    </lineage>
</organism>
<evidence type="ECO:0000313" key="3">
    <source>
        <dbReference type="Proteomes" id="UP000647339"/>
    </source>
</evidence>
<comment type="similarity">
    <text evidence="1">Belongs to the TolB family.</text>
</comment>
<protein>
    <recommendedName>
        <fullName evidence="4">DUF3748 domain-containing protein</fullName>
    </recommendedName>
</protein>
<dbReference type="Proteomes" id="UP000647339">
    <property type="component" value="Unassembled WGS sequence"/>
</dbReference>
<dbReference type="InterPro" id="IPR011659">
    <property type="entry name" value="WD40"/>
</dbReference>
<dbReference type="InterPro" id="IPR022223">
    <property type="entry name" value="DUF3748"/>
</dbReference>
<dbReference type="PANTHER" id="PTHR36842">
    <property type="entry name" value="PROTEIN TOLB HOMOLOG"/>
    <property type="match status" value="1"/>
</dbReference>
<dbReference type="InterPro" id="IPR011042">
    <property type="entry name" value="6-blade_b-propeller_TolB-like"/>
</dbReference>
<dbReference type="Pfam" id="PF07676">
    <property type="entry name" value="PD40"/>
    <property type="match status" value="1"/>
</dbReference>
<dbReference type="Pfam" id="PF12566">
    <property type="entry name" value="DUF3748"/>
    <property type="match status" value="1"/>
</dbReference>
<dbReference type="EMBL" id="BMIU01000016">
    <property type="protein sequence ID" value="GGF39661.1"/>
    <property type="molecule type" value="Genomic_DNA"/>
</dbReference>
<dbReference type="Gene3D" id="2.120.10.30">
    <property type="entry name" value="TolB, C-terminal domain"/>
    <property type="match status" value="1"/>
</dbReference>
<proteinExistence type="inferred from homology"/>
<name>A0ABQ1V7L6_9BACT</name>
<reference evidence="3" key="1">
    <citation type="journal article" date="2019" name="Int. J. Syst. Evol. Microbiol.">
        <title>The Global Catalogue of Microorganisms (GCM) 10K type strain sequencing project: providing services to taxonomists for standard genome sequencing and annotation.</title>
        <authorList>
            <consortium name="The Broad Institute Genomics Platform"/>
            <consortium name="The Broad Institute Genome Sequencing Center for Infectious Disease"/>
            <person name="Wu L."/>
            <person name="Ma J."/>
        </authorList>
    </citation>
    <scope>NUCLEOTIDE SEQUENCE [LARGE SCALE GENOMIC DNA]</scope>
    <source>
        <strain evidence="3">CGMCC 1.15407</strain>
    </source>
</reference>
<dbReference type="SUPFAM" id="SSF82171">
    <property type="entry name" value="DPP6 N-terminal domain-like"/>
    <property type="match status" value="1"/>
</dbReference>